<dbReference type="RefSeq" id="WP_053998010.1">
    <property type="nucleotide sequence ID" value="NZ_JXMU01000003.1"/>
</dbReference>
<accession>A0A0N0VM85</accession>
<keyword evidence="3" id="KW-0862">Zinc</keyword>
<dbReference type="GO" id="GO:0016846">
    <property type="term" value="F:carbon-sulfur lyase activity"/>
    <property type="evidence" value="ECO:0007669"/>
    <property type="project" value="InterPro"/>
</dbReference>
<proteinExistence type="inferred from homology"/>
<feature type="domain" description="CENP-V/GFA" evidence="5">
    <location>
        <begin position="3"/>
        <end position="99"/>
    </location>
</feature>
<organism evidence="6 7">
    <name type="scientific">Ahrensia marina</name>
    <dbReference type="NCBI Taxonomy" id="1514904"/>
    <lineage>
        <taxon>Bacteria</taxon>
        <taxon>Pseudomonadati</taxon>
        <taxon>Pseudomonadota</taxon>
        <taxon>Alphaproteobacteria</taxon>
        <taxon>Hyphomicrobiales</taxon>
        <taxon>Ahrensiaceae</taxon>
        <taxon>Ahrensia</taxon>
    </lineage>
</organism>
<evidence type="ECO:0000313" key="6">
    <source>
        <dbReference type="EMBL" id="KPB02384.1"/>
    </source>
</evidence>
<comment type="caution">
    <text evidence="6">The sequence shown here is derived from an EMBL/GenBank/DDBJ whole genome shotgun (WGS) entry which is preliminary data.</text>
</comment>
<dbReference type="GO" id="GO:0046872">
    <property type="term" value="F:metal ion binding"/>
    <property type="evidence" value="ECO:0007669"/>
    <property type="project" value="UniProtKB-KW"/>
</dbReference>
<dbReference type="SUPFAM" id="SSF51316">
    <property type="entry name" value="Mss4-like"/>
    <property type="match status" value="1"/>
</dbReference>
<dbReference type="OrthoDB" id="9807246at2"/>
<dbReference type="AlphaFoldDB" id="A0A0N0VM85"/>
<dbReference type="Pfam" id="PF04828">
    <property type="entry name" value="GFA"/>
    <property type="match status" value="1"/>
</dbReference>
<dbReference type="Proteomes" id="UP000038011">
    <property type="component" value="Unassembled WGS sequence"/>
</dbReference>
<evidence type="ECO:0000256" key="3">
    <source>
        <dbReference type="ARBA" id="ARBA00022833"/>
    </source>
</evidence>
<dbReference type="PANTHER" id="PTHR33337">
    <property type="entry name" value="GFA DOMAIN-CONTAINING PROTEIN"/>
    <property type="match status" value="1"/>
</dbReference>
<dbReference type="STRING" id="1514904.SU32_03810"/>
<keyword evidence="4" id="KW-0456">Lyase</keyword>
<dbReference type="InterPro" id="IPR011057">
    <property type="entry name" value="Mss4-like_sf"/>
</dbReference>
<evidence type="ECO:0000256" key="2">
    <source>
        <dbReference type="ARBA" id="ARBA00022723"/>
    </source>
</evidence>
<evidence type="ECO:0000313" key="7">
    <source>
        <dbReference type="Proteomes" id="UP000038011"/>
    </source>
</evidence>
<comment type="similarity">
    <text evidence="1">Belongs to the Gfa family.</text>
</comment>
<dbReference type="Gene3D" id="3.90.1590.10">
    <property type="entry name" value="glutathione-dependent formaldehyde- activating enzyme (gfa)"/>
    <property type="match status" value="1"/>
</dbReference>
<dbReference type="PROSITE" id="PS51891">
    <property type="entry name" value="CENP_V_GFA"/>
    <property type="match status" value="1"/>
</dbReference>
<gene>
    <name evidence="6" type="ORF">SU32_03810</name>
</gene>
<evidence type="ECO:0000256" key="1">
    <source>
        <dbReference type="ARBA" id="ARBA00005495"/>
    </source>
</evidence>
<keyword evidence="2" id="KW-0479">Metal-binding</keyword>
<reference evidence="6 7" key="1">
    <citation type="submission" date="2015-01" db="EMBL/GenBank/DDBJ databases">
        <title>Ahrensia donghaiensis sp. nov., a novel dimethylsulphoniopropionate-cleavage bacterium isolated from seawater and emended descriptions of the genus Ahrensia and Ahrensia kielensis.</title>
        <authorList>
            <person name="Liu J."/>
        </authorList>
    </citation>
    <scope>NUCLEOTIDE SEQUENCE [LARGE SCALE GENOMIC DNA]</scope>
    <source>
        <strain evidence="6 7">LZD062</strain>
    </source>
</reference>
<dbReference type="PANTHER" id="PTHR33337:SF40">
    <property type="entry name" value="CENP-V_GFA DOMAIN-CONTAINING PROTEIN-RELATED"/>
    <property type="match status" value="1"/>
</dbReference>
<evidence type="ECO:0000259" key="5">
    <source>
        <dbReference type="PROSITE" id="PS51891"/>
    </source>
</evidence>
<sequence length="151" mass="16662">MVITGGCQCGAIRYQADSLGRASICHCRMCQKAFGGFFGPLVSANNIVWTRGKPKHFHSSNRNWRGFCDNCGTPLTYEFDGGIELAIGTLDDPSIAPPQVQVNLPDRCSATIGLFELPEVEPMVLDENAEWNVGVISNQHPDHETKEWPKQ</sequence>
<name>A0A0N0VM85_9HYPH</name>
<keyword evidence="7" id="KW-1185">Reference proteome</keyword>
<protein>
    <submittedName>
        <fullName evidence="6">Aldehyde-activating protein</fullName>
    </submittedName>
</protein>
<dbReference type="PATRIC" id="fig|1514904.3.peg.2475"/>
<evidence type="ECO:0000256" key="4">
    <source>
        <dbReference type="ARBA" id="ARBA00023239"/>
    </source>
</evidence>
<dbReference type="EMBL" id="JXMU01000003">
    <property type="protein sequence ID" value="KPB02384.1"/>
    <property type="molecule type" value="Genomic_DNA"/>
</dbReference>
<dbReference type="InterPro" id="IPR006913">
    <property type="entry name" value="CENP-V/GFA"/>
</dbReference>